<evidence type="ECO:0000256" key="4">
    <source>
        <dbReference type="ARBA" id="ARBA00022519"/>
    </source>
</evidence>
<dbReference type="InterPro" id="IPR036890">
    <property type="entry name" value="HATPase_C_sf"/>
</dbReference>
<dbReference type="Gene3D" id="3.30.565.10">
    <property type="entry name" value="Histidine kinase-like ATPase, C-terminal domain"/>
    <property type="match status" value="1"/>
</dbReference>
<dbReference type="CDD" id="cd00082">
    <property type="entry name" value="HisKA"/>
    <property type="match status" value="1"/>
</dbReference>
<evidence type="ECO:0000256" key="10">
    <source>
        <dbReference type="ARBA" id="ARBA00022840"/>
    </source>
</evidence>
<evidence type="ECO:0000256" key="11">
    <source>
        <dbReference type="ARBA" id="ARBA00022989"/>
    </source>
</evidence>
<dbReference type="CDD" id="cd00075">
    <property type="entry name" value="HATPase"/>
    <property type="match status" value="1"/>
</dbReference>
<dbReference type="SMART" id="SM00388">
    <property type="entry name" value="HisKA"/>
    <property type="match status" value="1"/>
</dbReference>
<comment type="subcellular location">
    <subcellularLocation>
        <location evidence="2">Cell inner membrane</location>
        <topology evidence="2">Multi-pass membrane protein</topology>
    </subcellularLocation>
</comment>
<feature type="transmembrane region" description="Helical" evidence="15">
    <location>
        <begin position="317"/>
        <end position="335"/>
    </location>
</feature>
<dbReference type="Gene3D" id="1.20.5.170">
    <property type="match status" value="1"/>
</dbReference>
<evidence type="ECO:0000256" key="1">
    <source>
        <dbReference type="ARBA" id="ARBA00000085"/>
    </source>
</evidence>
<evidence type="ECO:0000256" key="5">
    <source>
        <dbReference type="ARBA" id="ARBA00022553"/>
    </source>
</evidence>
<dbReference type="EC" id="2.7.13.3" evidence="15"/>
<keyword evidence="10 15" id="KW-0067">ATP-binding</keyword>
<dbReference type="InterPro" id="IPR036097">
    <property type="entry name" value="HisK_dim/P_sf"/>
</dbReference>
<evidence type="ECO:0000313" key="18">
    <source>
        <dbReference type="EMBL" id="OLP42485.1"/>
    </source>
</evidence>
<dbReference type="InterPro" id="IPR003594">
    <property type="entry name" value="HATPase_dom"/>
</dbReference>
<dbReference type="InterPro" id="IPR033479">
    <property type="entry name" value="dCache_1"/>
</dbReference>
<dbReference type="SUPFAM" id="SSF103190">
    <property type="entry name" value="Sensory domain-like"/>
    <property type="match status" value="1"/>
</dbReference>
<keyword evidence="4 15" id="KW-0997">Cell inner membrane</keyword>
<evidence type="ECO:0000256" key="3">
    <source>
        <dbReference type="ARBA" id="ARBA00022475"/>
    </source>
</evidence>
<dbReference type="PANTHER" id="PTHR43065">
    <property type="entry name" value="SENSOR HISTIDINE KINASE"/>
    <property type="match status" value="1"/>
</dbReference>
<dbReference type="RefSeq" id="WP_075641954.1">
    <property type="nucleotide sequence ID" value="NZ_MKIM01000033.1"/>
</dbReference>
<dbReference type="STRING" id="1867956.BJF95_12895"/>
<evidence type="ECO:0000256" key="12">
    <source>
        <dbReference type="ARBA" id="ARBA00023012"/>
    </source>
</evidence>
<dbReference type="Gene3D" id="3.30.450.20">
    <property type="entry name" value="PAS domain"/>
    <property type="match status" value="2"/>
</dbReference>
<protein>
    <recommendedName>
        <fullName evidence="15">C4-dicarboxylate transport sensor protein</fullName>
        <ecNumber evidence="15">2.7.13.3</ecNumber>
    </recommendedName>
</protein>
<keyword evidence="8 15" id="KW-0547">Nucleotide-binding</keyword>
<dbReference type="Pfam" id="PF02743">
    <property type="entry name" value="dCache_1"/>
    <property type="match status" value="1"/>
</dbReference>
<feature type="domain" description="Histidine kinase" evidence="17">
    <location>
        <begin position="408"/>
        <end position="618"/>
    </location>
</feature>
<comment type="caution">
    <text evidence="18">The sequence shown here is derived from an EMBL/GenBank/DDBJ whole genome shotgun (WGS) entry which is preliminary data.</text>
</comment>
<feature type="coiled-coil region" evidence="16">
    <location>
        <begin position="344"/>
        <end position="371"/>
    </location>
</feature>
<evidence type="ECO:0000256" key="2">
    <source>
        <dbReference type="ARBA" id="ARBA00004429"/>
    </source>
</evidence>
<dbReference type="InterPro" id="IPR017055">
    <property type="entry name" value="Sig_transdc_His_kinase_DctB"/>
</dbReference>
<dbReference type="GO" id="GO:0000155">
    <property type="term" value="F:phosphorelay sensor kinase activity"/>
    <property type="evidence" value="ECO:0007669"/>
    <property type="project" value="UniProtKB-UniRule"/>
</dbReference>
<evidence type="ECO:0000256" key="6">
    <source>
        <dbReference type="ARBA" id="ARBA00022679"/>
    </source>
</evidence>
<gene>
    <name evidence="18" type="ORF">BJF95_12895</name>
</gene>
<keyword evidence="11 15" id="KW-1133">Transmembrane helix</keyword>
<keyword evidence="13 15" id="KW-0472">Membrane</keyword>
<keyword evidence="6 15" id="KW-0808">Transferase</keyword>
<name>A0A1Q8ZKU9_9HYPH</name>
<keyword evidence="12 15" id="KW-0902">Two-component regulatory system</keyword>
<dbReference type="Pfam" id="PF00512">
    <property type="entry name" value="HisKA"/>
    <property type="match status" value="1"/>
</dbReference>
<reference evidence="18 19" key="1">
    <citation type="submission" date="2016-09" db="EMBL/GenBank/DDBJ databases">
        <title>Rhizobium oryziradicis sp. nov., isolated from the root of rice.</title>
        <authorList>
            <person name="Zhao J."/>
            <person name="Zhang X."/>
        </authorList>
    </citation>
    <scope>NUCLEOTIDE SEQUENCE [LARGE SCALE GENOMIC DNA]</scope>
    <source>
        <strain evidence="18 19">N19</strain>
    </source>
</reference>
<evidence type="ECO:0000256" key="7">
    <source>
        <dbReference type="ARBA" id="ARBA00022692"/>
    </source>
</evidence>
<evidence type="ECO:0000256" key="9">
    <source>
        <dbReference type="ARBA" id="ARBA00022777"/>
    </source>
</evidence>
<proteinExistence type="predicted"/>
<dbReference type="PANTHER" id="PTHR43065:SF46">
    <property type="entry name" value="C4-DICARBOXYLATE TRANSPORT SENSOR PROTEIN DCTB"/>
    <property type="match status" value="1"/>
</dbReference>
<dbReference type="Gene3D" id="1.10.287.130">
    <property type="match status" value="1"/>
</dbReference>
<dbReference type="InterPro" id="IPR004358">
    <property type="entry name" value="Sig_transdc_His_kin-like_C"/>
</dbReference>
<keyword evidence="7 15" id="KW-0812">Transmembrane</keyword>
<feature type="transmembrane region" description="Helical" evidence="15">
    <location>
        <begin position="23"/>
        <end position="44"/>
    </location>
</feature>
<evidence type="ECO:0000256" key="16">
    <source>
        <dbReference type="SAM" id="Coils"/>
    </source>
</evidence>
<keyword evidence="3 15" id="KW-1003">Cell membrane</keyword>
<dbReference type="InterPro" id="IPR005467">
    <property type="entry name" value="His_kinase_dom"/>
</dbReference>
<dbReference type="InterPro" id="IPR003661">
    <property type="entry name" value="HisK_dim/P_dom"/>
</dbReference>
<keyword evidence="16" id="KW-0175">Coiled coil</keyword>
<dbReference type="PROSITE" id="PS50109">
    <property type="entry name" value="HIS_KIN"/>
    <property type="match status" value="1"/>
</dbReference>
<organism evidence="18 19">
    <name type="scientific">Rhizobium oryziradicis</name>
    <dbReference type="NCBI Taxonomy" id="1867956"/>
    <lineage>
        <taxon>Bacteria</taxon>
        <taxon>Pseudomonadati</taxon>
        <taxon>Pseudomonadota</taxon>
        <taxon>Alphaproteobacteria</taxon>
        <taxon>Hyphomicrobiales</taxon>
        <taxon>Rhizobiaceae</taxon>
        <taxon>Rhizobium/Agrobacterium group</taxon>
        <taxon>Rhizobium</taxon>
    </lineage>
</organism>
<evidence type="ECO:0000256" key="14">
    <source>
        <dbReference type="ARBA" id="ARBA00059004"/>
    </source>
</evidence>
<dbReference type="FunFam" id="1.10.287.130:FF:000049">
    <property type="entry name" value="C4-dicarboxylate transport sensor protein DctB"/>
    <property type="match status" value="1"/>
</dbReference>
<dbReference type="GO" id="GO:0005524">
    <property type="term" value="F:ATP binding"/>
    <property type="evidence" value="ECO:0007669"/>
    <property type="project" value="UniProtKB-UniRule"/>
</dbReference>
<evidence type="ECO:0000256" key="8">
    <source>
        <dbReference type="ARBA" id="ARBA00022741"/>
    </source>
</evidence>
<dbReference type="GO" id="GO:0005886">
    <property type="term" value="C:plasma membrane"/>
    <property type="evidence" value="ECO:0007669"/>
    <property type="project" value="UniProtKB-SubCell"/>
</dbReference>
<dbReference type="OrthoDB" id="7568856at2"/>
<dbReference type="Proteomes" id="UP000186894">
    <property type="component" value="Unassembled WGS sequence"/>
</dbReference>
<evidence type="ECO:0000313" key="19">
    <source>
        <dbReference type="Proteomes" id="UP000186894"/>
    </source>
</evidence>
<keyword evidence="5" id="KW-0597">Phosphoprotein</keyword>
<sequence length="619" mass="67642">MVVRAQHQETGLSALPSRPRKPWFFLALIALCVTGFGLYAAGVYGRNSALNDTEEQAKVSAGLKVAFLRAVLERPRSLPLLLAEDQQVLDALNLKTSAAVIRLSDKLERLVAATGASVLYVTNAQGVAIASSNWQQADSFVGVDYSFREYFKRSMSSGSAEHFALGSISHRPGLYISRRVGLSAAPVGVVVVKAEFDQLESDWLEASRGAFVTDRRGVVLISSIPSWRFMTLSTLLPDEVRDIRTSLQFGDAPLTPLPFNQAETIGPGMMLVRAVLPGETAGNYLFLSMPVPTTTWQLNYLVPVDAVIASTMREFRLLVLAVLVPFFFVCALVLWRRQAGAIRFARAQANQAELERRVDERTNDLLRARDRLQAEIAGHKATEGRLQGVQQELVQANRLAILGQVAAGVAHEINQPVATIRAFAENAKVFLDRKQEGPAQENLSLIAALTERIGTITDELKAFARKGRTAPQPVLLRDVLDGAEMLLRSRFAGRLDALNIPALPDHFIVKGNRIRLEQVLINLLQNALEALQDTPDACVEVKAKATDDEIIVTVADNGPGIPENIRPLLFTPFSTSKEKGLGLGLVISRDIISDYGGRLLVESSGQGTTFTIHLLRAQT</sequence>
<dbReference type="InterPro" id="IPR029151">
    <property type="entry name" value="Sensor-like_sf"/>
</dbReference>
<comment type="function">
    <text evidence="14 15">Member of the two-component regulatory system DctB/DctD involved in the transport of C4-dicarboxylates. DctB functions as a membrane-associated protein kinase that phosphorylates DctD in response to environmental signals.</text>
</comment>
<dbReference type="SMART" id="SM00387">
    <property type="entry name" value="HATPase_c"/>
    <property type="match status" value="1"/>
</dbReference>
<dbReference type="AlphaFoldDB" id="A0A1Q8ZKU9"/>
<dbReference type="PIRSF" id="PIRSF036431">
    <property type="entry name" value="STHK_DctB"/>
    <property type="match status" value="1"/>
</dbReference>
<keyword evidence="9 15" id="KW-0418">Kinase</keyword>
<dbReference type="SUPFAM" id="SSF55874">
    <property type="entry name" value="ATPase domain of HSP90 chaperone/DNA topoisomerase II/histidine kinase"/>
    <property type="match status" value="1"/>
</dbReference>
<evidence type="ECO:0000256" key="15">
    <source>
        <dbReference type="PIRNR" id="PIRNR036431"/>
    </source>
</evidence>
<evidence type="ECO:0000259" key="17">
    <source>
        <dbReference type="PROSITE" id="PS50109"/>
    </source>
</evidence>
<dbReference type="SUPFAM" id="SSF47384">
    <property type="entry name" value="Homodimeric domain of signal transducing histidine kinase"/>
    <property type="match status" value="1"/>
</dbReference>
<dbReference type="Pfam" id="PF02518">
    <property type="entry name" value="HATPase_c"/>
    <property type="match status" value="1"/>
</dbReference>
<dbReference type="Gene3D" id="6.10.250.3020">
    <property type="match status" value="1"/>
</dbReference>
<comment type="catalytic activity">
    <reaction evidence="1 15">
        <text>ATP + protein L-histidine = ADP + protein N-phospho-L-histidine.</text>
        <dbReference type="EC" id="2.7.13.3"/>
    </reaction>
</comment>
<evidence type="ECO:0000256" key="13">
    <source>
        <dbReference type="ARBA" id="ARBA00023136"/>
    </source>
</evidence>
<dbReference type="PRINTS" id="PR00344">
    <property type="entry name" value="BCTRLSENSOR"/>
</dbReference>
<keyword evidence="19" id="KW-1185">Reference proteome</keyword>
<dbReference type="EMBL" id="MKIM01000033">
    <property type="protein sequence ID" value="OLP42485.1"/>
    <property type="molecule type" value="Genomic_DNA"/>
</dbReference>
<accession>A0A1Q8ZKU9</accession>